<name>W9JGL2_FUSOX</name>
<dbReference type="VEuPathDB" id="FungiDB:FOZG_17492"/>
<gene>
    <name evidence="2" type="ORF">FOZG_17492</name>
</gene>
<accession>W9JGL2</accession>
<feature type="domain" description="DUF6603" evidence="1">
    <location>
        <begin position="2"/>
        <end position="78"/>
    </location>
</feature>
<dbReference type="Proteomes" id="UP000030766">
    <property type="component" value="Unassembled WGS sequence"/>
</dbReference>
<reference evidence="2" key="1">
    <citation type="submission" date="2011-06" db="EMBL/GenBank/DDBJ databases">
        <title>The Genome Sequence of Fusarium oxysporum Fo47.</title>
        <authorList>
            <consortium name="The Broad Institute Genome Sequencing Platform"/>
            <person name="Ma L.-J."/>
            <person name="Gale L.R."/>
            <person name="Schwartz D.C."/>
            <person name="Zhou S."/>
            <person name="Corby-Kistler H."/>
            <person name="Young S.K."/>
            <person name="Zeng Q."/>
            <person name="Gargeya S."/>
            <person name="Fitzgerald M."/>
            <person name="Haas B."/>
            <person name="Abouelleil A."/>
            <person name="Alvarado L."/>
            <person name="Arachchi H.M."/>
            <person name="Berlin A."/>
            <person name="Brown A."/>
            <person name="Chapman S.B."/>
            <person name="Chen Z."/>
            <person name="Dunbar C."/>
            <person name="Freedman E."/>
            <person name="Gearin G."/>
            <person name="Gellesch M."/>
            <person name="Goldberg J."/>
            <person name="Griggs A."/>
            <person name="Gujja S."/>
            <person name="Heiman D."/>
            <person name="Howarth C."/>
            <person name="Larson L."/>
            <person name="Lui A."/>
            <person name="MacDonald P.J.P."/>
            <person name="Mehta T."/>
            <person name="Montmayeur A."/>
            <person name="Murphy C."/>
            <person name="Neiman D."/>
            <person name="Pearson M."/>
            <person name="Priest M."/>
            <person name="Roberts A."/>
            <person name="Saif S."/>
            <person name="Shea T."/>
            <person name="Shenoy N."/>
            <person name="Sisk P."/>
            <person name="Stolte C."/>
            <person name="Sykes S."/>
            <person name="Wortman J."/>
            <person name="Nusbaum C."/>
            <person name="Birren B."/>
        </authorList>
    </citation>
    <scope>NUCLEOTIDE SEQUENCE [LARGE SCALE GENOMIC DNA]</scope>
    <source>
        <strain evidence="2">Fo47</strain>
    </source>
</reference>
<sequence length="79" mass="8788">MFTASGGINVGVRYTLDLWFVTIYINIQVGATLFLQGPPFQGVCHVNFWVFGFDIAFGPSDAVESPAPIQLLEFYRLTL</sequence>
<reference evidence="2" key="2">
    <citation type="submission" date="2014-02" db="EMBL/GenBank/DDBJ databases">
        <title>Annotation of the Genome Sequence of Fusarium oxysporum Fo47.</title>
        <authorList>
            <consortium name="The Broad Institute Genomics Platform"/>
            <person name="Ma L.-J."/>
            <person name="Corby-Kistler H."/>
            <person name="Broz K."/>
            <person name="Gale L.R."/>
            <person name="Jonkers W."/>
            <person name="O'Donnell K."/>
            <person name="Ploetz R."/>
            <person name="Steinberg C."/>
            <person name="Schwartz D.C."/>
            <person name="VanEtten H."/>
            <person name="Zhou S."/>
            <person name="Young S.K."/>
            <person name="Zeng Q."/>
            <person name="Gargeya S."/>
            <person name="Fitzgerald M."/>
            <person name="Abouelleil A."/>
            <person name="Alvarado L."/>
            <person name="Chapman S.B."/>
            <person name="Gainer-Dewar J."/>
            <person name="Goldberg J."/>
            <person name="Griggs A."/>
            <person name="Gujja S."/>
            <person name="Hansen M."/>
            <person name="Howarth C."/>
            <person name="Imamovic A."/>
            <person name="Ireland A."/>
            <person name="Larimer J."/>
            <person name="McCowan C."/>
            <person name="Murphy C."/>
            <person name="Pearson M."/>
            <person name="Poon T.W."/>
            <person name="Priest M."/>
            <person name="Roberts A."/>
            <person name="Saif S."/>
            <person name="Shea T."/>
            <person name="Sykes S."/>
            <person name="Wortman J."/>
            <person name="Nusbaum C."/>
            <person name="Birren B."/>
        </authorList>
    </citation>
    <scope>NUCLEOTIDE SEQUENCE</scope>
    <source>
        <strain evidence="2">Fo47</strain>
    </source>
</reference>
<dbReference type="AlphaFoldDB" id="W9JGL2"/>
<dbReference type="EMBL" id="KI981472">
    <property type="protein sequence ID" value="EWZ28780.1"/>
    <property type="molecule type" value="Genomic_DNA"/>
</dbReference>
<organism evidence="2">
    <name type="scientific">Fusarium oxysporum Fo47</name>
    <dbReference type="NCBI Taxonomy" id="660027"/>
    <lineage>
        <taxon>Eukaryota</taxon>
        <taxon>Fungi</taxon>
        <taxon>Dikarya</taxon>
        <taxon>Ascomycota</taxon>
        <taxon>Pezizomycotina</taxon>
        <taxon>Sordariomycetes</taxon>
        <taxon>Hypocreomycetidae</taxon>
        <taxon>Hypocreales</taxon>
        <taxon>Nectriaceae</taxon>
        <taxon>Fusarium</taxon>
        <taxon>Fusarium oxysporum species complex</taxon>
    </lineage>
</organism>
<dbReference type="InterPro" id="IPR046538">
    <property type="entry name" value="DUF6603"/>
</dbReference>
<protein>
    <recommendedName>
        <fullName evidence="1">DUF6603 domain-containing protein</fullName>
    </recommendedName>
</protein>
<evidence type="ECO:0000313" key="2">
    <source>
        <dbReference type="EMBL" id="EWZ28780.1"/>
    </source>
</evidence>
<dbReference type="HOGENOM" id="CLU_2606157_0_0_1"/>
<dbReference type="Pfam" id="PF20248">
    <property type="entry name" value="DUF6603"/>
    <property type="match status" value="1"/>
</dbReference>
<proteinExistence type="predicted"/>
<evidence type="ECO:0000259" key="1">
    <source>
        <dbReference type="Pfam" id="PF20248"/>
    </source>
</evidence>